<keyword evidence="9" id="KW-0812">Transmembrane</keyword>
<dbReference type="PANTHER" id="PTHR43706">
    <property type="entry name" value="NADH DEHYDROGENASE"/>
    <property type="match status" value="1"/>
</dbReference>
<evidence type="ECO:0000256" key="8">
    <source>
        <dbReference type="ARBA" id="ARBA00047599"/>
    </source>
</evidence>
<feature type="domain" description="External alternative NADH-ubiquinone oxidoreductase-like C-terminal" evidence="11">
    <location>
        <begin position="363"/>
        <end position="418"/>
    </location>
</feature>
<proteinExistence type="inferred from homology"/>
<dbReference type="EC" id="1.6.5.9" evidence="2"/>
<keyword evidence="5" id="KW-0809">Transit peptide</keyword>
<feature type="domain" description="FAD/NAD(P)-binding" evidence="10">
    <location>
        <begin position="20"/>
        <end position="338"/>
    </location>
</feature>
<keyword evidence="7" id="KW-0520">NAD</keyword>
<dbReference type="PRINTS" id="PR00368">
    <property type="entry name" value="FADPNR"/>
</dbReference>
<accession>A0A1M7MGM3</accession>
<evidence type="ECO:0000313" key="12">
    <source>
        <dbReference type="EMBL" id="SHM89535.1"/>
    </source>
</evidence>
<dbReference type="InterPro" id="IPR045024">
    <property type="entry name" value="NDH-2"/>
</dbReference>
<dbReference type="Pfam" id="PF22366">
    <property type="entry name" value="NDH2_C"/>
    <property type="match status" value="1"/>
</dbReference>
<evidence type="ECO:0000256" key="5">
    <source>
        <dbReference type="ARBA" id="ARBA00022946"/>
    </source>
</evidence>
<dbReference type="InterPro" id="IPR036188">
    <property type="entry name" value="FAD/NAD-bd_sf"/>
</dbReference>
<dbReference type="STRING" id="388280.SAMN04488057_104269"/>
<keyword evidence="13" id="KW-1185">Reference proteome</keyword>
<comment type="similarity">
    <text evidence="1">Belongs to the NADH dehydrogenase family.</text>
</comment>
<dbReference type="Gene3D" id="3.50.50.100">
    <property type="match status" value="1"/>
</dbReference>
<protein>
    <recommendedName>
        <fullName evidence="2">NADH:ubiquinone reductase (non-electrogenic)</fullName>
        <ecNumber evidence="2">1.6.5.9</ecNumber>
    </recommendedName>
</protein>
<evidence type="ECO:0000256" key="9">
    <source>
        <dbReference type="SAM" id="Phobius"/>
    </source>
</evidence>
<evidence type="ECO:0000256" key="3">
    <source>
        <dbReference type="ARBA" id="ARBA00022630"/>
    </source>
</evidence>
<feature type="transmembrane region" description="Helical" evidence="9">
    <location>
        <begin position="381"/>
        <end position="403"/>
    </location>
</feature>
<sequence>MNEYCNTDEMVCLPETNMPRLVIIGGGFAGLALAKALKRSRIQVVLVDRHNFHQFQPLFYQVATSGLEPDSIVFPFRKQISGNKNTIFRYATVQQIEAKQNRVLTNKGIIDYDFLVIATGTKTNFFGLTDIEKWSLGMKSIQDSLNIRHTMIQNLEQAAITCDEHEKDILTNFIIVGGGPAGVEMAGALAEFKKYILPGDYPEYSSEIMDIYLLEAGDQLLASMSDKASEKALKYLTRLGVQVMLEEAVEHYDGSAVSTNSGKKLYARNLIWTAGVTGDFPEGIGEESIVRGNRLQVNNTLLVKGYTNIFAIGDIAAVVSQRTPKGHPQVAQVAIQQGKYLGEVIKYRIAGREYSKPFRYLDKGSLATVGKRRAVADLGKFRFGGYIAWLLWSVVHLFSISGFRNKLMVALNWVWNYFTYDKGNRLIIQEYKNKDLEKEESK</sequence>
<dbReference type="PANTHER" id="PTHR43706:SF47">
    <property type="entry name" value="EXTERNAL NADH-UBIQUINONE OXIDOREDUCTASE 1, MITOCHONDRIAL-RELATED"/>
    <property type="match status" value="1"/>
</dbReference>
<dbReference type="Proteomes" id="UP000184513">
    <property type="component" value="Unassembled WGS sequence"/>
</dbReference>
<dbReference type="SUPFAM" id="SSF51905">
    <property type="entry name" value="FAD/NAD(P)-binding domain"/>
    <property type="match status" value="2"/>
</dbReference>
<dbReference type="PRINTS" id="PR00411">
    <property type="entry name" value="PNDRDTASEI"/>
</dbReference>
<evidence type="ECO:0000313" key="13">
    <source>
        <dbReference type="Proteomes" id="UP000184513"/>
    </source>
</evidence>
<dbReference type="GO" id="GO:0050136">
    <property type="term" value="F:NADH dehydrogenase (quinone) (non-electrogenic) activity"/>
    <property type="evidence" value="ECO:0007669"/>
    <property type="project" value="UniProtKB-EC"/>
</dbReference>
<comment type="catalytic activity">
    <reaction evidence="8">
        <text>a quinone + NADH + H(+) = a quinol + NAD(+)</text>
        <dbReference type="Rhea" id="RHEA:46160"/>
        <dbReference type="ChEBI" id="CHEBI:15378"/>
        <dbReference type="ChEBI" id="CHEBI:24646"/>
        <dbReference type="ChEBI" id="CHEBI:57540"/>
        <dbReference type="ChEBI" id="CHEBI:57945"/>
        <dbReference type="ChEBI" id="CHEBI:132124"/>
        <dbReference type="EC" id="1.6.5.9"/>
    </reaction>
</comment>
<dbReference type="EMBL" id="FRCY01000004">
    <property type="protein sequence ID" value="SHM89535.1"/>
    <property type="molecule type" value="Genomic_DNA"/>
</dbReference>
<evidence type="ECO:0000256" key="7">
    <source>
        <dbReference type="ARBA" id="ARBA00023027"/>
    </source>
</evidence>
<gene>
    <name evidence="12" type="ORF">SAMN04488057_104269</name>
</gene>
<keyword evidence="3" id="KW-0285">Flavoprotein</keyword>
<evidence type="ECO:0000259" key="11">
    <source>
        <dbReference type="Pfam" id="PF22366"/>
    </source>
</evidence>
<evidence type="ECO:0000256" key="4">
    <source>
        <dbReference type="ARBA" id="ARBA00022827"/>
    </source>
</evidence>
<dbReference type="RefSeq" id="WP_014022538.1">
    <property type="nucleotide sequence ID" value="NZ_FRCY01000004.1"/>
</dbReference>
<keyword evidence="6" id="KW-0560">Oxidoreductase</keyword>
<keyword evidence="9" id="KW-1133">Transmembrane helix</keyword>
<dbReference type="AlphaFoldDB" id="A0A1M7MGM3"/>
<dbReference type="Pfam" id="PF07992">
    <property type="entry name" value="Pyr_redox_2"/>
    <property type="match status" value="1"/>
</dbReference>
<evidence type="ECO:0000256" key="6">
    <source>
        <dbReference type="ARBA" id="ARBA00023002"/>
    </source>
</evidence>
<keyword evidence="4" id="KW-0274">FAD</keyword>
<evidence type="ECO:0000256" key="2">
    <source>
        <dbReference type="ARBA" id="ARBA00012637"/>
    </source>
</evidence>
<reference evidence="12 13" key="1">
    <citation type="submission" date="2016-11" db="EMBL/GenBank/DDBJ databases">
        <authorList>
            <person name="Jaros S."/>
            <person name="Januszkiewicz K."/>
            <person name="Wedrychowicz H."/>
        </authorList>
    </citation>
    <scope>NUCLEOTIDE SEQUENCE [LARGE SCALE GENOMIC DNA]</scope>
    <source>
        <strain evidence="12 13">CGMCC 1.6102</strain>
    </source>
</reference>
<evidence type="ECO:0000259" key="10">
    <source>
        <dbReference type="Pfam" id="PF07992"/>
    </source>
</evidence>
<name>A0A1M7MGM3_9BACT</name>
<keyword evidence="9" id="KW-0472">Membrane</keyword>
<dbReference type="InterPro" id="IPR023753">
    <property type="entry name" value="FAD/NAD-binding_dom"/>
</dbReference>
<evidence type="ECO:0000256" key="1">
    <source>
        <dbReference type="ARBA" id="ARBA00005272"/>
    </source>
</evidence>
<dbReference type="InterPro" id="IPR054585">
    <property type="entry name" value="NDH2-like_C"/>
</dbReference>
<organism evidence="12 13">
    <name type="scientific">Cyclobacterium lianum</name>
    <dbReference type="NCBI Taxonomy" id="388280"/>
    <lineage>
        <taxon>Bacteria</taxon>
        <taxon>Pseudomonadati</taxon>
        <taxon>Bacteroidota</taxon>
        <taxon>Cytophagia</taxon>
        <taxon>Cytophagales</taxon>
        <taxon>Cyclobacteriaceae</taxon>
        <taxon>Cyclobacterium</taxon>
    </lineage>
</organism>